<sequence>MNFTLTLPDDWHLHLRDGDLLQAVVPHSATHFGRAIIMPNLKPPVTTTVAALNYRELILKALPSNSKFNPLMTLCLTDTTSADEIKLASSPRFEFARFTLPVLSVCVMAGPSIQLTVIG</sequence>
<dbReference type="GO" id="GO:0006207">
    <property type="term" value="P:'de novo' pyrimidine nucleobase biosynthetic process"/>
    <property type="evidence" value="ECO:0007669"/>
    <property type="project" value="TreeGrafter"/>
</dbReference>
<evidence type="ECO:0000256" key="3">
    <source>
        <dbReference type="ARBA" id="ARBA00022833"/>
    </source>
</evidence>
<dbReference type="GO" id="GO:0044205">
    <property type="term" value="P:'de novo' UMP biosynthetic process"/>
    <property type="evidence" value="ECO:0007669"/>
    <property type="project" value="UniProtKB-UniPathway"/>
</dbReference>
<comment type="caution">
    <text evidence="5">The sequence shown here is derived from an EMBL/GenBank/DDBJ whole genome shotgun (WGS) entry which is preliminary data.</text>
</comment>
<keyword evidence="1" id="KW-0479">Metal-binding</keyword>
<keyword evidence="4" id="KW-0665">Pyrimidine biosynthesis</keyword>
<evidence type="ECO:0000313" key="5">
    <source>
        <dbReference type="EMBL" id="KAF5741615.1"/>
    </source>
</evidence>
<keyword evidence="3" id="KW-0862">Zinc</keyword>
<protein>
    <recommendedName>
        <fullName evidence="7">Dihydroorotase</fullName>
    </recommendedName>
</protein>
<proteinExistence type="predicted"/>
<name>A0A7J7D5I2_TRIWF</name>
<evidence type="ECO:0000256" key="4">
    <source>
        <dbReference type="ARBA" id="ARBA00022975"/>
    </source>
</evidence>
<dbReference type="InterPro" id="IPR002195">
    <property type="entry name" value="Dihydroorotase_CS"/>
</dbReference>
<dbReference type="AlphaFoldDB" id="A0A7J7D5I2"/>
<keyword evidence="6" id="KW-1185">Reference proteome</keyword>
<dbReference type="PROSITE" id="PS00482">
    <property type="entry name" value="DIHYDROOROTASE_1"/>
    <property type="match status" value="1"/>
</dbReference>
<dbReference type="EMBL" id="JAAARO010000010">
    <property type="protein sequence ID" value="KAF5741615.1"/>
    <property type="molecule type" value="Genomic_DNA"/>
</dbReference>
<dbReference type="InterPro" id="IPR032466">
    <property type="entry name" value="Metal_Hydrolase"/>
</dbReference>
<evidence type="ECO:0000256" key="1">
    <source>
        <dbReference type="ARBA" id="ARBA00022723"/>
    </source>
</evidence>
<dbReference type="Proteomes" id="UP000593562">
    <property type="component" value="Unassembled WGS sequence"/>
</dbReference>
<dbReference type="Gene3D" id="3.20.20.140">
    <property type="entry name" value="Metal-dependent hydrolases"/>
    <property type="match status" value="1"/>
</dbReference>
<evidence type="ECO:0008006" key="7">
    <source>
        <dbReference type="Google" id="ProtNLM"/>
    </source>
</evidence>
<dbReference type="UniPathway" id="UPA00070">
    <property type="reaction ID" value="UER00117"/>
</dbReference>
<organism evidence="5 6">
    <name type="scientific">Tripterygium wilfordii</name>
    <name type="common">Thunder God vine</name>
    <dbReference type="NCBI Taxonomy" id="458696"/>
    <lineage>
        <taxon>Eukaryota</taxon>
        <taxon>Viridiplantae</taxon>
        <taxon>Streptophyta</taxon>
        <taxon>Embryophyta</taxon>
        <taxon>Tracheophyta</taxon>
        <taxon>Spermatophyta</taxon>
        <taxon>Magnoliopsida</taxon>
        <taxon>eudicotyledons</taxon>
        <taxon>Gunneridae</taxon>
        <taxon>Pentapetalae</taxon>
        <taxon>rosids</taxon>
        <taxon>fabids</taxon>
        <taxon>Celastrales</taxon>
        <taxon>Celastraceae</taxon>
        <taxon>Tripterygium</taxon>
    </lineage>
</organism>
<reference evidence="5 6" key="1">
    <citation type="journal article" date="2020" name="Nat. Commun.">
        <title>Genome of Tripterygium wilfordii and identification of cytochrome P450 involved in triptolide biosynthesis.</title>
        <authorList>
            <person name="Tu L."/>
            <person name="Su P."/>
            <person name="Zhang Z."/>
            <person name="Gao L."/>
            <person name="Wang J."/>
            <person name="Hu T."/>
            <person name="Zhou J."/>
            <person name="Zhang Y."/>
            <person name="Zhao Y."/>
            <person name="Liu Y."/>
            <person name="Song Y."/>
            <person name="Tong Y."/>
            <person name="Lu Y."/>
            <person name="Yang J."/>
            <person name="Xu C."/>
            <person name="Jia M."/>
            <person name="Peters R.J."/>
            <person name="Huang L."/>
            <person name="Gao W."/>
        </authorList>
    </citation>
    <scope>NUCLEOTIDE SEQUENCE [LARGE SCALE GENOMIC DNA]</scope>
    <source>
        <strain evidence="6">cv. XIE 37</strain>
        <tissue evidence="5">Leaf</tissue>
    </source>
</reference>
<dbReference type="PANTHER" id="PTHR43137:SF1">
    <property type="entry name" value="DIHYDROOROTASE"/>
    <property type="match status" value="1"/>
</dbReference>
<dbReference type="GO" id="GO:0009507">
    <property type="term" value="C:chloroplast"/>
    <property type="evidence" value="ECO:0007669"/>
    <property type="project" value="TreeGrafter"/>
</dbReference>
<dbReference type="InterPro" id="IPR004721">
    <property type="entry name" value="DHOdimr"/>
</dbReference>
<evidence type="ECO:0000313" key="6">
    <source>
        <dbReference type="Proteomes" id="UP000593562"/>
    </source>
</evidence>
<dbReference type="GO" id="GO:0004151">
    <property type="term" value="F:dihydroorotase activity"/>
    <property type="evidence" value="ECO:0007669"/>
    <property type="project" value="InterPro"/>
</dbReference>
<dbReference type="GO" id="GO:0046872">
    <property type="term" value="F:metal ion binding"/>
    <property type="evidence" value="ECO:0007669"/>
    <property type="project" value="UniProtKB-KW"/>
</dbReference>
<keyword evidence="2" id="KW-0378">Hydrolase</keyword>
<dbReference type="InParanoid" id="A0A7J7D5I2"/>
<dbReference type="SUPFAM" id="SSF51556">
    <property type="entry name" value="Metallo-dependent hydrolases"/>
    <property type="match status" value="1"/>
</dbReference>
<gene>
    <name evidence="5" type="ORF">HS088_TW10G00619</name>
</gene>
<accession>A0A7J7D5I2</accession>
<evidence type="ECO:0000256" key="2">
    <source>
        <dbReference type="ARBA" id="ARBA00022801"/>
    </source>
</evidence>
<dbReference type="PANTHER" id="PTHR43137">
    <property type="entry name" value="DIHYDROOROTASE"/>
    <property type="match status" value="1"/>
</dbReference>